<dbReference type="AlphaFoldDB" id="A0AAD7WAX1"/>
<reference evidence="2" key="1">
    <citation type="journal article" date="2023" name="Science">
        <title>Genome structures resolve the early diversification of teleost fishes.</title>
        <authorList>
            <person name="Parey E."/>
            <person name="Louis A."/>
            <person name="Montfort J."/>
            <person name="Bouchez O."/>
            <person name="Roques C."/>
            <person name="Iampietro C."/>
            <person name="Lluch J."/>
            <person name="Castinel A."/>
            <person name="Donnadieu C."/>
            <person name="Desvignes T."/>
            <person name="Floi Bucao C."/>
            <person name="Jouanno E."/>
            <person name="Wen M."/>
            <person name="Mejri S."/>
            <person name="Dirks R."/>
            <person name="Jansen H."/>
            <person name="Henkel C."/>
            <person name="Chen W.J."/>
            <person name="Zahm M."/>
            <person name="Cabau C."/>
            <person name="Klopp C."/>
            <person name="Thompson A.W."/>
            <person name="Robinson-Rechavi M."/>
            <person name="Braasch I."/>
            <person name="Lecointre G."/>
            <person name="Bobe J."/>
            <person name="Postlethwait J.H."/>
            <person name="Berthelot C."/>
            <person name="Roest Crollius H."/>
            <person name="Guiguen Y."/>
        </authorList>
    </citation>
    <scope>NUCLEOTIDE SEQUENCE</scope>
    <source>
        <strain evidence="2">NC1722</strain>
    </source>
</reference>
<keyword evidence="3" id="KW-1185">Reference proteome</keyword>
<comment type="caution">
    <text evidence="2">The sequence shown here is derived from an EMBL/GenBank/DDBJ whole genome shotgun (WGS) entry which is preliminary data.</text>
</comment>
<organism evidence="2 3">
    <name type="scientific">Aldrovandia affinis</name>
    <dbReference type="NCBI Taxonomy" id="143900"/>
    <lineage>
        <taxon>Eukaryota</taxon>
        <taxon>Metazoa</taxon>
        <taxon>Chordata</taxon>
        <taxon>Craniata</taxon>
        <taxon>Vertebrata</taxon>
        <taxon>Euteleostomi</taxon>
        <taxon>Actinopterygii</taxon>
        <taxon>Neopterygii</taxon>
        <taxon>Teleostei</taxon>
        <taxon>Notacanthiformes</taxon>
        <taxon>Halosauridae</taxon>
        <taxon>Aldrovandia</taxon>
    </lineage>
</organism>
<dbReference type="Proteomes" id="UP001221898">
    <property type="component" value="Unassembled WGS sequence"/>
</dbReference>
<sequence>MATDSLGEPGKLDRSGSFFKLIDTFALEIGELKQEMVQTAMPSERGPDAEVLQGLEGEVSGVYLQSPPCTGSAGRGTLATTPCGGA</sequence>
<accession>A0AAD7WAX1</accession>
<name>A0AAD7WAX1_9TELE</name>
<gene>
    <name evidence="2" type="ORF">AAFF_G00113340</name>
</gene>
<proteinExistence type="predicted"/>
<feature type="region of interest" description="Disordered" evidence="1">
    <location>
        <begin position="67"/>
        <end position="86"/>
    </location>
</feature>
<dbReference type="EMBL" id="JAINUG010000177">
    <property type="protein sequence ID" value="KAJ8389865.1"/>
    <property type="molecule type" value="Genomic_DNA"/>
</dbReference>
<evidence type="ECO:0000256" key="1">
    <source>
        <dbReference type="SAM" id="MobiDB-lite"/>
    </source>
</evidence>
<evidence type="ECO:0000313" key="3">
    <source>
        <dbReference type="Proteomes" id="UP001221898"/>
    </source>
</evidence>
<protein>
    <submittedName>
        <fullName evidence="2">Uncharacterized protein</fullName>
    </submittedName>
</protein>
<evidence type="ECO:0000313" key="2">
    <source>
        <dbReference type="EMBL" id="KAJ8389865.1"/>
    </source>
</evidence>